<evidence type="ECO:0000313" key="5">
    <source>
        <dbReference type="EMBL" id="CAG8490877.1"/>
    </source>
</evidence>
<dbReference type="PANTHER" id="PTHR46317">
    <property type="entry name" value="HYDROLASE OF PHP SUPERFAMILY-RELATED PROTEIN"/>
    <property type="match status" value="1"/>
</dbReference>
<comment type="similarity">
    <text evidence="1">Belongs to the metallo-dependent hydrolases superfamily. TatD-type hydrolase family.</text>
</comment>
<dbReference type="Proteomes" id="UP000789901">
    <property type="component" value="Unassembled WGS sequence"/>
</dbReference>
<organism evidence="5 6">
    <name type="scientific">Gigaspora margarita</name>
    <dbReference type="NCBI Taxonomy" id="4874"/>
    <lineage>
        <taxon>Eukaryota</taxon>
        <taxon>Fungi</taxon>
        <taxon>Fungi incertae sedis</taxon>
        <taxon>Mucoromycota</taxon>
        <taxon>Glomeromycotina</taxon>
        <taxon>Glomeromycetes</taxon>
        <taxon>Diversisporales</taxon>
        <taxon>Gigasporaceae</taxon>
        <taxon>Gigaspora</taxon>
    </lineage>
</organism>
<dbReference type="PROSITE" id="PS01091">
    <property type="entry name" value="TATD_3"/>
    <property type="match status" value="1"/>
</dbReference>
<dbReference type="Gene3D" id="3.20.20.140">
    <property type="entry name" value="Metal-dependent hydrolases"/>
    <property type="match status" value="1"/>
</dbReference>
<gene>
    <name evidence="5" type="ORF">GMARGA_LOCUS1712</name>
</gene>
<dbReference type="CDD" id="cd01310">
    <property type="entry name" value="TatD_DNAse"/>
    <property type="match status" value="1"/>
</dbReference>
<sequence length="334" mass="37387">MDGHIVDVHAHLYPSSFPTTPIEQILTRAKAVNVSSIITVPETLEDAQSIFELKNDLTLSNSLRDMIEPCAGLHPVTPEGAMSLIRVDQADSILQFIKDKSAELVGIGEVGLDFSPRIMNNAIAAYPDLKLDAEDLKNVQRTVLARHIDLSLQFDLPLNVHSRSAGHHTLDCLRDYGARKVVMHAFDGRIQYANKGVEMGFVIIEIIMLHVRSPQKQKLVAAIPLSNLLLETDSPALGPEQGVDNEPDSIVISATEIAKVKKIDVSDVVIIVILFVFYSFYRNILNDQFIDSSNYRKCIQIVSENQKELYLITIYLTQLLDVCKFYITIETLFR</sequence>
<dbReference type="SUPFAM" id="SSF51556">
    <property type="entry name" value="Metallo-dependent hydrolases"/>
    <property type="match status" value="1"/>
</dbReference>
<name>A0ABM8W049_GIGMA</name>
<dbReference type="Pfam" id="PF01026">
    <property type="entry name" value="TatD_DNase"/>
    <property type="match status" value="1"/>
</dbReference>
<dbReference type="InterPro" id="IPR018228">
    <property type="entry name" value="DNase_TatD-rel_CS"/>
</dbReference>
<evidence type="ECO:0000256" key="4">
    <source>
        <dbReference type="ARBA" id="ARBA00093287"/>
    </source>
</evidence>
<comment type="function">
    <text evidence="4">Exhibits 3'-exonuclease activities and apurinic/apyrimidinic (AP) endonuclease (in vitro). Show preferential AP endonuclease activity on double-stranded DNA substrates and 3'- exonuclease activity on single-stranded DNA.</text>
</comment>
<proteinExistence type="inferred from homology"/>
<keyword evidence="2" id="KW-0479">Metal-binding</keyword>
<protein>
    <submittedName>
        <fullName evidence="5">33944_t:CDS:1</fullName>
    </submittedName>
</protein>
<keyword evidence="3" id="KW-0378">Hydrolase</keyword>
<dbReference type="InterPro" id="IPR032466">
    <property type="entry name" value="Metal_Hydrolase"/>
</dbReference>
<comment type="caution">
    <text evidence="5">The sequence shown here is derived from an EMBL/GenBank/DDBJ whole genome shotgun (WGS) entry which is preliminary data.</text>
</comment>
<accession>A0ABM8W049</accession>
<dbReference type="PANTHER" id="PTHR46317:SF1">
    <property type="entry name" value="HYDROLASE, TATD FAMILY"/>
    <property type="match status" value="1"/>
</dbReference>
<evidence type="ECO:0000256" key="3">
    <source>
        <dbReference type="ARBA" id="ARBA00022801"/>
    </source>
</evidence>
<evidence type="ECO:0000256" key="1">
    <source>
        <dbReference type="ARBA" id="ARBA00009275"/>
    </source>
</evidence>
<dbReference type="InterPro" id="IPR001130">
    <property type="entry name" value="TatD-like"/>
</dbReference>
<evidence type="ECO:0000313" key="6">
    <source>
        <dbReference type="Proteomes" id="UP000789901"/>
    </source>
</evidence>
<evidence type="ECO:0000256" key="2">
    <source>
        <dbReference type="ARBA" id="ARBA00022723"/>
    </source>
</evidence>
<dbReference type="EMBL" id="CAJVQB010000469">
    <property type="protein sequence ID" value="CAG8490877.1"/>
    <property type="molecule type" value="Genomic_DNA"/>
</dbReference>
<keyword evidence="6" id="KW-1185">Reference proteome</keyword>
<reference evidence="5 6" key="1">
    <citation type="submission" date="2021-06" db="EMBL/GenBank/DDBJ databases">
        <authorList>
            <person name="Kallberg Y."/>
            <person name="Tangrot J."/>
            <person name="Rosling A."/>
        </authorList>
    </citation>
    <scope>NUCLEOTIDE SEQUENCE [LARGE SCALE GENOMIC DNA]</scope>
    <source>
        <strain evidence="5 6">120-4 pot B 10/14</strain>
    </source>
</reference>